<protein>
    <submittedName>
        <fullName evidence="2">Uncharacterized protein</fullName>
    </submittedName>
</protein>
<proteinExistence type="inferred from homology"/>
<dbReference type="AlphaFoldDB" id="A0A8H7RKZ5"/>
<dbReference type="GO" id="GO:0005634">
    <property type="term" value="C:nucleus"/>
    <property type="evidence" value="ECO:0007669"/>
    <property type="project" value="TreeGrafter"/>
</dbReference>
<dbReference type="EMBL" id="JAEPRD010000004">
    <property type="protein sequence ID" value="KAG2213071.1"/>
    <property type="molecule type" value="Genomic_DNA"/>
</dbReference>
<dbReference type="Proteomes" id="UP000603453">
    <property type="component" value="Unassembled WGS sequence"/>
</dbReference>
<evidence type="ECO:0000313" key="3">
    <source>
        <dbReference type="Proteomes" id="UP000603453"/>
    </source>
</evidence>
<comment type="similarity">
    <text evidence="1">Belongs to the PPP4R2 family.</text>
</comment>
<gene>
    <name evidence="2" type="ORF">INT47_011220</name>
</gene>
<organism evidence="2 3">
    <name type="scientific">Mucor saturninus</name>
    <dbReference type="NCBI Taxonomy" id="64648"/>
    <lineage>
        <taxon>Eukaryota</taxon>
        <taxon>Fungi</taxon>
        <taxon>Fungi incertae sedis</taxon>
        <taxon>Mucoromycota</taxon>
        <taxon>Mucoromycotina</taxon>
        <taxon>Mucoromycetes</taxon>
        <taxon>Mucorales</taxon>
        <taxon>Mucorineae</taxon>
        <taxon>Mucoraceae</taxon>
        <taxon>Mucor</taxon>
    </lineage>
</organism>
<dbReference type="PANTHER" id="PTHR16487">
    <property type="entry name" value="PPP4R2-RELATED PROTEIN"/>
    <property type="match status" value="1"/>
</dbReference>
<accession>A0A8H7RKZ5</accession>
<sequence>MSSELKDIVLEKDAFEETEIVVSEEQQQPDRPDLVEIGTFFDSLAIPDSLTHIAETNQISLPWEELARLLESLLDEQFTAMKDKVQDEETQKVIEGLCSKIIHHVHEHANCPFTIQRLCELIIQPKKYYKMYIKYLRAVDKVLSVTSYWQDFPSTEEKDGATFGVELEAHSFKDAT</sequence>
<keyword evidence="3" id="KW-1185">Reference proteome</keyword>
<evidence type="ECO:0000256" key="1">
    <source>
        <dbReference type="ARBA" id="ARBA00009207"/>
    </source>
</evidence>
<dbReference type="InterPro" id="IPR015267">
    <property type="entry name" value="PPP4R2"/>
</dbReference>
<reference evidence="2" key="1">
    <citation type="submission" date="2020-12" db="EMBL/GenBank/DDBJ databases">
        <title>Metabolic potential, ecology and presence of endohyphal bacteria is reflected in genomic diversity of Mucoromycotina.</title>
        <authorList>
            <person name="Muszewska A."/>
            <person name="Okrasinska A."/>
            <person name="Steczkiewicz K."/>
            <person name="Drgas O."/>
            <person name="Orlowska M."/>
            <person name="Perlinska-Lenart U."/>
            <person name="Aleksandrzak-Piekarczyk T."/>
            <person name="Szatraj K."/>
            <person name="Zielenkiewicz U."/>
            <person name="Pilsyk S."/>
            <person name="Malc E."/>
            <person name="Mieczkowski P."/>
            <person name="Kruszewska J.S."/>
            <person name="Biernat P."/>
            <person name="Pawlowska J."/>
        </authorList>
    </citation>
    <scope>NUCLEOTIDE SEQUENCE</scope>
    <source>
        <strain evidence="2">WA0000017839</strain>
    </source>
</reference>
<dbReference type="GO" id="GO:0005737">
    <property type="term" value="C:cytoplasm"/>
    <property type="evidence" value="ECO:0007669"/>
    <property type="project" value="TreeGrafter"/>
</dbReference>
<dbReference type="OrthoDB" id="341898at2759"/>
<dbReference type="GO" id="GO:0019888">
    <property type="term" value="F:protein phosphatase regulator activity"/>
    <property type="evidence" value="ECO:0007669"/>
    <property type="project" value="InterPro"/>
</dbReference>
<dbReference type="GO" id="GO:0030289">
    <property type="term" value="C:protein phosphatase 4 complex"/>
    <property type="evidence" value="ECO:0007669"/>
    <property type="project" value="InterPro"/>
</dbReference>
<dbReference type="PANTHER" id="PTHR16487:SF0">
    <property type="entry name" value="PROTEIN PHOSPHATASE 4 REGULATORY SUBUNIT 2-RELATED"/>
    <property type="match status" value="1"/>
</dbReference>
<name>A0A8H7RKZ5_9FUNG</name>
<comment type="caution">
    <text evidence="2">The sequence shown here is derived from an EMBL/GenBank/DDBJ whole genome shotgun (WGS) entry which is preliminary data.</text>
</comment>
<evidence type="ECO:0000313" key="2">
    <source>
        <dbReference type="EMBL" id="KAG2213071.1"/>
    </source>
</evidence>
<dbReference type="Pfam" id="PF09184">
    <property type="entry name" value="PPP4R2"/>
    <property type="match status" value="1"/>
</dbReference>